<proteinExistence type="predicted"/>
<dbReference type="EMBL" id="JRVC01000008">
    <property type="protein sequence ID" value="KHS46727.1"/>
    <property type="molecule type" value="Genomic_DNA"/>
</dbReference>
<feature type="chain" id="PRO_5002140823" description="Spore coat protein U domain-containing protein" evidence="1">
    <location>
        <begin position="24"/>
        <end position="199"/>
    </location>
</feature>
<evidence type="ECO:0008006" key="4">
    <source>
        <dbReference type="Google" id="ProtNLM"/>
    </source>
</evidence>
<protein>
    <recommendedName>
        <fullName evidence="4">Spore coat protein U domain-containing protein</fullName>
    </recommendedName>
</protein>
<gene>
    <name evidence="2" type="ORF">NJ75_01963</name>
</gene>
<accession>A0A0B8ZK81</accession>
<dbReference type="PATRIC" id="fig|48936.3.peg.1972"/>
<sequence length="199" mass="19095">MKTVLSLLAATTAIAITTASAQAQTVTTGTVNVTGSVLGRCSVVAPGGSATQAFTGTIALGALDASDGTLATGFTTTTSAASGGTPVATRVVCTSASVSLAIVADRLSTAAAAVSGYSNEIDYTAEMQVALAAGGNGTVTYSTATGATAANSATVGRLAASGNNIAVKAYGFSTRGGASNLLVAGNYTSTITVNIQPVA</sequence>
<organism evidence="2 3">
    <name type="scientific">Novosphingobium subterraneum</name>
    <dbReference type="NCBI Taxonomy" id="48936"/>
    <lineage>
        <taxon>Bacteria</taxon>
        <taxon>Pseudomonadati</taxon>
        <taxon>Pseudomonadota</taxon>
        <taxon>Alphaproteobacteria</taxon>
        <taxon>Sphingomonadales</taxon>
        <taxon>Sphingomonadaceae</taxon>
        <taxon>Novosphingobium</taxon>
    </lineage>
</organism>
<evidence type="ECO:0000313" key="3">
    <source>
        <dbReference type="Proteomes" id="UP000031338"/>
    </source>
</evidence>
<dbReference type="STRING" id="48936.NJ75_01963"/>
<keyword evidence="1" id="KW-0732">Signal</keyword>
<comment type="caution">
    <text evidence="2">The sequence shown here is derived from an EMBL/GenBank/DDBJ whole genome shotgun (WGS) entry which is preliminary data.</text>
</comment>
<evidence type="ECO:0000256" key="1">
    <source>
        <dbReference type="SAM" id="SignalP"/>
    </source>
</evidence>
<dbReference type="Proteomes" id="UP000031338">
    <property type="component" value="Unassembled WGS sequence"/>
</dbReference>
<dbReference type="AlphaFoldDB" id="A0A0B8ZK81"/>
<keyword evidence="3" id="KW-1185">Reference proteome</keyword>
<reference evidence="2 3" key="1">
    <citation type="submission" date="2014-10" db="EMBL/GenBank/DDBJ databases">
        <title>Draft genome sequence of Novosphingobium subterraneum DSM 12447.</title>
        <authorList>
            <person name="Gan H.M."/>
            <person name="Gan H.Y."/>
            <person name="Savka M.A."/>
        </authorList>
    </citation>
    <scope>NUCLEOTIDE SEQUENCE [LARGE SCALE GENOMIC DNA]</scope>
    <source>
        <strain evidence="2 3">DSM 12447</strain>
    </source>
</reference>
<name>A0A0B8ZK81_9SPHN</name>
<feature type="signal peptide" evidence="1">
    <location>
        <begin position="1"/>
        <end position="23"/>
    </location>
</feature>
<dbReference type="RefSeq" id="WP_039333872.1">
    <property type="nucleotide sequence ID" value="NZ_JRVC01000008.1"/>
</dbReference>
<evidence type="ECO:0000313" key="2">
    <source>
        <dbReference type="EMBL" id="KHS46727.1"/>
    </source>
</evidence>